<keyword evidence="4" id="KW-1185">Reference proteome</keyword>
<sequence>MDEIVPESDLSDDDTEVHKSSKASKTKETEGATREIEKNGRSVNGRRREASTRRERDGLIEVVSRITFADETQVSGWSELAIATPSSATDADDTDEEVSEHPVNSVVKLRLFPTPTQKSKLDLMFATNRAVYNKLLACSREDRHDEKMKISDLMKKFRPIAVLKSMAKFFRNNKRARARYKLVQDDVRDSAFRDFKKAVKSSRAQFFERKTRDEKTSYPARPELQEQVRAL</sequence>
<name>A0ABD3F3N5_9STRA</name>
<evidence type="ECO:0000259" key="2">
    <source>
        <dbReference type="Pfam" id="PF12323"/>
    </source>
</evidence>
<protein>
    <recommendedName>
        <fullName evidence="2">Transposase putative helix-turn-helix domain-containing protein</fullName>
    </recommendedName>
</protein>
<feature type="compositionally biased region" description="Basic and acidic residues" evidence="1">
    <location>
        <begin position="25"/>
        <end position="56"/>
    </location>
</feature>
<feature type="region of interest" description="Disordered" evidence="1">
    <location>
        <begin position="1"/>
        <end position="56"/>
    </location>
</feature>
<feature type="region of interest" description="Disordered" evidence="1">
    <location>
        <begin position="210"/>
        <end position="231"/>
    </location>
</feature>
<dbReference type="InterPro" id="IPR021027">
    <property type="entry name" value="Transposase_put_HTH"/>
</dbReference>
<dbReference type="Proteomes" id="UP001632037">
    <property type="component" value="Unassembled WGS sequence"/>
</dbReference>
<feature type="domain" description="Transposase putative helix-turn-helix" evidence="2">
    <location>
        <begin position="107"/>
        <end position="141"/>
    </location>
</feature>
<evidence type="ECO:0000313" key="3">
    <source>
        <dbReference type="EMBL" id="KAL3661006.1"/>
    </source>
</evidence>
<organism evidence="3 4">
    <name type="scientific">Phytophthora oleae</name>
    <dbReference type="NCBI Taxonomy" id="2107226"/>
    <lineage>
        <taxon>Eukaryota</taxon>
        <taxon>Sar</taxon>
        <taxon>Stramenopiles</taxon>
        <taxon>Oomycota</taxon>
        <taxon>Peronosporomycetes</taxon>
        <taxon>Peronosporales</taxon>
        <taxon>Peronosporaceae</taxon>
        <taxon>Phytophthora</taxon>
    </lineage>
</organism>
<accession>A0ABD3F3N5</accession>
<dbReference type="Pfam" id="PF12323">
    <property type="entry name" value="HTH_OrfB_IS605"/>
    <property type="match status" value="1"/>
</dbReference>
<feature type="compositionally biased region" description="Acidic residues" evidence="1">
    <location>
        <begin position="1"/>
        <end position="15"/>
    </location>
</feature>
<dbReference type="AlphaFoldDB" id="A0ABD3F3N5"/>
<dbReference type="EMBL" id="JBIMZQ010000038">
    <property type="protein sequence ID" value="KAL3661006.1"/>
    <property type="molecule type" value="Genomic_DNA"/>
</dbReference>
<evidence type="ECO:0000313" key="4">
    <source>
        <dbReference type="Proteomes" id="UP001632037"/>
    </source>
</evidence>
<proteinExistence type="predicted"/>
<evidence type="ECO:0000256" key="1">
    <source>
        <dbReference type="SAM" id="MobiDB-lite"/>
    </source>
</evidence>
<comment type="caution">
    <text evidence="3">The sequence shown here is derived from an EMBL/GenBank/DDBJ whole genome shotgun (WGS) entry which is preliminary data.</text>
</comment>
<reference evidence="3 4" key="1">
    <citation type="submission" date="2024-09" db="EMBL/GenBank/DDBJ databases">
        <title>Genome sequencing and assembly of Phytophthora oleae, isolate VK10A, causative agent of rot of olive drupes.</title>
        <authorList>
            <person name="Conti Taguali S."/>
            <person name="Riolo M."/>
            <person name="La Spada F."/>
            <person name="Cacciola S.O."/>
            <person name="Dionisio G."/>
        </authorList>
    </citation>
    <scope>NUCLEOTIDE SEQUENCE [LARGE SCALE GENOMIC DNA]</scope>
    <source>
        <strain evidence="3 4">VK10A</strain>
    </source>
</reference>
<gene>
    <name evidence="3" type="ORF">V7S43_014022</name>
</gene>